<keyword evidence="2" id="KW-1185">Reference proteome</keyword>
<proteinExistence type="predicted"/>
<reference evidence="2" key="1">
    <citation type="journal article" date="2019" name="Int. J. Syst. Evol. Microbiol.">
        <title>The Global Catalogue of Microorganisms (GCM) 10K type strain sequencing project: providing services to taxonomists for standard genome sequencing and annotation.</title>
        <authorList>
            <consortium name="The Broad Institute Genomics Platform"/>
            <consortium name="The Broad Institute Genome Sequencing Center for Infectious Disease"/>
            <person name="Wu L."/>
            <person name="Ma J."/>
        </authorList>
    </citation>
    <scope>NUCLEOTIDE SEQUENCE [LARGE SCALE GENOMIC DNA]</scope>
    <source>
        <strain evidence="2">JCM 17705</strain>
    </source>
</reference>
<dbReference type="RefSeq" id="WP_345213791.1">
    <property type="nucleotide sequence ID" value="NZ_BAABFT010000021.1"/>
</dbReference>
<dbReference type="EMBL" id="BAABFT010000021">
    <property type="protein sequence ID" value="GAA4338446.1"/>
    <property type="molecule type" value="Genomic_DNA"/>
</dbReference>
<evidence type="ECO:0000313" key="2">
    <source>
        <dbReference type="Proteomes" id="UP001500582"/>
    </source>
</evidence>
<gene>
    <name evidence="1" type="ORF">GCM10023149_48420</name>
</gene>
<organism evidence="1 2">
    <name type="scientific">Mucilaginibacter gynuensis</name>
    <dbReference type="NCBI Taxonomy" id="1302236"/>
    <lineage>
        <taxon>Bacteria</taxon>
        <taxon>Pseudomonadati</taxon>
        <taxon>Bacteroidota</taxon>
        <taxon>Sphingobacteriia</taxon>
        <taxon>Sphingobacteriales</taxon>
        <taxon>Sphingobacteriaceae</taxon>
        <taxon>Mucilaginibacter</taxon>
    </lineage>
</organism>
<protein>
    <submittedName>
        <fullName evidence="1">Uncharacterized protein</fullName>
    </submittedName>
</protein>
<sequence length="171" mass="19918">MSAASGLYSIDGQDWFDTYGFAVASGSDDFLKFPERKPPPSKSWDDEHGIDVDLTEPFFKEKEISIGGAIFAQNEDDFWLKYKAMFTMLSKPGTRRMYVNELGRSFYIYYQACTAFTRLTRIKNDNRGKVRCDYTLKFIEPIPSFWKQFKYLTDKDGNYIVTKQNNKILIP</sequence>
<comment type="caution">
    <text evidence="1">The sequence shown here is derived from an EMBL/GenBank/DDBJ whole genome shotgun (WGS) entry which is preliminary data.</text>
</comment>
<evidence type="ECO:0000313" key="1">
    <source>
        <dbReference type="EMBL" id="GAA4338446.1"/>
    </source>
</evidence>
<dbReference type="Proteomes" id="UP001500582">
    <property type="component" value="Unassembled WGS sequence"/>
</dbReference>
<name>A0ABP8HFK3_9SPHI</name>
<accession>A0ABP8HFK3</accession>